<gene>
    <name evidence="2" type="ORF">ISS97_20180</name>
</gene>
<feature type="transmembrane region" description="Helical" evidence="1">
    <location>
        <begin position="6"/>
        <end position="27"/>
    </location>
</feature>
<keyword evidence="1" id="KW-0472">Membrane</keyword>
<dbReference type="Proteomes" id="UP001620408">
    <property type="component" value="Unassembled WGS sequence"/>
</dbReference>
<keyword evidence="1" id="KW-1133">Transmembrane helix</keyword>
<evidence type="ECO:0000313" key="2">
    <source>
        <dbReference type="EMBL" id="MFK2919589.1"/>
    </source>
</evidence>
<protein>
    <recommendedName>
        <fullName evidence="4">Ribosomal protein L7/L12 C-terminal domain-containing protein</fullName>
    </recommendedName>
</protein>
<keyword evidence="3" id="KW-1185">Reference proteome</keyword>
<evidence type="ECO:0000313" key="3">
    <source>
        <dbReference type="Proteomes" id="UP001620408"/>
    </source>
</evidence>
<evidence type="ECO:0008006" key="4">
    <source>
        <dbReference type="Google" id="ProtNLM"/>
    </source>
</evidence>
<proteinExistence type="predicted"/>
<organism evidence="2 3">
    <name type="scientific">Dyella koreensis</name>
    <dbReference type="NCBI Taxonomy" id="311235"/>
    <lineage>
        <taxon>Bacteria</taxon>
        <taxon>Pseudomonadati</taxon>
        <taxon>Pseudomonadota</taxon>
        <taxon>Gammaproteobacteria</taxon>
        <taxon>Lysobacterales</taxon>
        <taxon>Rhodanobacteraceae</taxon>
        <taxon>Dyella</taxon>
    </lineage>
</organism>
<keyword evidence="1" id="KW-0812">Transmembrane</keyword>
<accession>A0ABW8K9M8</accession>
<comment type="caution">
    <text evidence="2">The sequence shown here is derived from an EMBL/GenBank/DDBJ whole genome shotgun (WGS) entry which is preliminary data.</text>
</comment>
<evidence type="ECO:0000256" key="1">
    <source>
        <dbReference type="SAM" id="Phobius"/>
    </source>
</evidence>
<dbReference type="RefSeq" id="WP_379984377.1">
    <property type="nucleotide sequence ID" value="NZ_JADIKD010000012.1"/>
</dbReference>
<dbReference type="EMBL" id="JADIKD010000012">
    <property type="protein sequence ID" value="MFK2919589.1"/>
    <property type="molecule type" value="Genomic_DNA"/>
</dbReference>
<reference evidence="2 3" key="1">
    <citation type="submission" date="2020-10" db="EMBL/GenBank/DDBJ databases">
        <title>Phylogeny of dyella-like bacteria.</title>
        <authorList>
            <person name="Fu J."/>
        </authorList>
    </citation>
    <scope>NUCLEOTIDE SEQUENCE [LARGE SCALE GENOMIC DNA]</scope>
    <source>
        <strain evidence="2 3">BB4</strain>
    </source>
</reference>
<sequence length="88" mass="10169">MMDLTAYPWTWPILTFVIGFQLARMIYRRTDTPTIAPRRDISDNEIDAALRARQTIEAIKLYRQRTGCGLKESRAAIQTRVAQLDITL</sequence>
<name>A0ABW8K9M8_9GAMM</name>
<dbReference type="Gene3D" id="3.30.1390.10">
    <property type="match status" value="1"/>
</dbReference>
<dbReference type="InterPro" id="IPR014719">
    <property type="entry name" value="Ribosomal_bL12_C/ClpS-like"/>
</dbReference>